<keyword evidence="2" id="KW-0808">Transferase</keyword>
<dbReference type="InterPro" id="IPR012341">
    <property type="entry name" value="6hp_glycosidase-like_sf"/>
</dbReference>
<sequence>MQYGYFDNDNREYVIERVDLPTSWTNYLGLKDMCVVVNHTAGGYMFYKSPEYHRVTRFRANAVPMDRPGHYVYIRDDETKDYWSVSWQPVGKPLDEANYECRHGLSYTKYSCDYNKIKAEQTLSVPLNDAVELWDVKIKNEDDKVRNLSVYSYCEFSFHHIDMDNRNFQMSLYAAGSSYEDGIIEHDLFYEEFGYQYFTSNFEPDGYDCLRDKFIGLYHTEDNPIGVEKGELSSSFEKGGNHCGALQKKITLQPNEEIRLIFMLGEGDRKTGACMREKYSDMKKVDSVYEELREYWDEKLGKLQIQTPNDGMNTMINIWNLYQSEINIMFSRFASFIEVGGRTGLGYRDTAQDSMTVPHSNPEKCKQRIVELLKGLVSKGYGLHLFQPEWFEEDTDVKPFKSPTVVPTPNASDMIHGLEDACSDDALWLVSSIVEYIKETGEYDFVDQVIRYADKGEGTVYEHMKRILDFSNEMVGATGVCKGLRADWNDCLNLGGGESAMVSFLHYWALDNFLQLASYLEREEDVEKYTKMKEHVKEVCDNELWDEEWFIRGITKNGKKIGTKADKEGKIHLESNAWAVLSGAASYEKGVKAMDSVDNYLFTPYGIMLNGPSYTIPDDDIGFVTRVYPGVKENGAIFSHPNPWAWAAECKLGRGDKAMKFYNALCPYYQNDMIEIREAEPYSYCQFVMGKDHTAFGRARHPFMTGTGGWAYFSATRYMLGIRPQLDYLEIDPCIPSDWKEFSVEREWRGAKYMIHVSNPNGVMKGVKDIFLNDTPVKEIPVMAAGSVNQVEVTMG</sequence>
<feature type="domain" description="Glycosyl hydrolase 94 supersandwich" evidence="3">
    <location>
        <begin position="11"/>
        <end position="281"/>
    </location>
</feature>
<dbReference type="PANTHER" id="PTHR37469">
    <property type="entry name" value="CELLOBIONIC ACID PHOSPHORYLASE-RELATED"/>
    <property type="match status" value="1"/>
</dbReference>
<dbReference type="EMBL" id="VUMT01000006">
    <property type="protein sequence ID" value="MSS63395.1"/>
    <property type="molecule type" value="Genomic_DNA"/>
</dbReference>
<name>A0A6L5XXB7_9FIRM</name>
<keyword evidence="6" id="KW-1185">Reference proteome</keyword>
<dbReference type="CDD" id="cd11755">
    <property type="entry name" value="GH94N_ChBP_like"/>
    <property type="match status" value="1"/>
</dbReference>
<protein>
    <submittedName>
        <fullName evidence="5">N,N'-diacetylchitobiose phosphorylase</fullName>
    </submittedName>
</protein>
<accession>A0A6L5XXB7</accession>
<reference evidence="5 6" key="1">
    <citation type="submission" date="2019-08" db="EMBL/GenBank/DDBJ databases">
        <title>In-depth cultivation of the pig gut microbiome towards novel bacterial diversity and tailored functional studies.</title>
        <authorList>
            <person name="Wylensek D."/>
            <person name="Hitch T.C.A."/>
            <person name="Clavel T."/>
        </authorList>
    </citation>
    <scope>NUCLEOTIDE SEQUENCE [LARGE SCALE GENOMIC DNA]</scope>
    <source>
        <strain evidence="5 6">WCA-693-APC-MOT-I</strain>
    </source>
</reference>
<dbReference type="SMART" id="SM01068">
    <property type="entry name" value="CBM_X"/>
    <property type="match status" value="1"/>
</dbReference>
<dbReference type="GO" id="GO:0030246">
    <property type="term" value="F:carbohydrate binding"/>
    <property type="evidence" value="ECO:0007669"/>
    <property type="project" value="InterPro"/>
</dbReference>
<proteinExistence type="predicted"/>
<evidence type="ECO:0000313" key="5">
    <source>
        <dbReference type="EMBL" id="MSS63395.1"/>
    </source>
</evidence>
<dbReference type="SUPFAM" id="SSF74650">
    <property type="entry name" value="Galactose mutarotase-like"/>
    <property type="match status" value="1"/>
</dbReference>
<comment type="caution">
    <text evidence="5">The sequence shown here is derived from an EMBL/GenBank/DDBJ whole genome shotgun (WGS) entry which is preliminary data.</text>
</comment>
<gene>
    <name evidence="5" type="ORF">FYJ58_05825</name>
</gene>
<evidence type="ECO:0000256" key="1">
    <source>
        <dbReference type="ARBA" id="ARBA00022676"/>
    </source>
</evidence>
<dbReference type="InterPro" id="IPR037828">
    <property type="entry name" value="GH94N_ChBP"/>
</dbReference>
<dbReference type="Gene3D" id="1.50.10.10">
    <property type="match status" value="1"/>
</dbReference>
<dbReference type="InterPro" id="IPR008928">
    <property type="entry name" value="6-hairpin_glycosidase_sf"/>
</dbReference>
<keyword evidence="1" id="KW-0328">Glycosyltransferase</keyword>
<evidence type="ECO:0000259" key="4">
    <source>
        <dbReference type="Pfam" id="PF17167"/>
    </source>
</evidence>
<evidence type="ECO:0000313" key="6">
    <source>
        <dbReference type="Proteomes" id="UP000482209"/>
    </source>
</evidence>
<dbReference type="InterPro" id="IPR011013">
    <property type="entry name" value="Gal_mutarotase_sf_dom"/>
</dbReference>
<evidence type="ECO:0000256" key="2">
    <source>
        <dbReference type="ARBA" id="ARBA00022679"/>
    </source>
</evidence>
<dbReference type="SUPFAM" id="SSF48208">
    <property type="entry name" value="Six-hairpin glycosidases"/>
    <property type="match status" value="1"/>
</dbReference>
<dbReference type="InterPro" id="IPR010383">
    <property type="entry name" value="Glyco_hydrolase_94_b-supersand"/>
</dbReference>
<dbReference type="InterPro" id="IPR037018">
    <property type="entry name" value="GH65_N"/>
</dbReference>
<dbReference type="RefSeq" id="WP_154518645.1">
    <property type="nucleotide sequence ID" value="NZ_VUMT01000006.1"/>
</dbReference>
<dbReference type="PANTHER" id="PTHR37469:SF3">
    <property type="entry name" value="PUTATIVE-RELATED"/>
    <property type="match status" value="1"/>
</dbReference>
<feature type="domain" description="Glycosyl hydrolase 94 catalytic" evidence="4">
    <location>
        <begin position="295"/>
        <end position="721"/>
    </location>
</feature>
<dbReference type="GO" id="GO:0005975">
    <property type="term" value="P:carbohydrate metabolic process"/>
    <property type="evidence" value="ECO:0007669"/>
    <property type="project" value="InterPro"/>
</dbReference>
<dbReference type="Gene3D" id="2.70.98.40">
    <property type="entry name" value="Glycoside hydrolase, family 65, N-terminal domain"/>
    <property type="match status" value="1"/>
</dbReference>
<dbReference type="Proteomes" id="UP000482209">
    <property type="component" value="Unassembled WGS sequence"/>
</dbReference>
<dbReference type="InterPro" id="IPR033432">
    <property type="entry name" value="GH94_catalytic"/>
</dbReference>
<evidence type="ECO:0000259" key="3">
    <source>
        <dbReference type="Pfam" id="PF06165"/>
    </source>
</evidence>
<dbReference type="InterPro" id="IPR052047">
    <property type="entry name" value="GH94_Enzymes"/>
</dbReference>
<dbReference type="AlphaFoldDB" id="A0A6L5XXB7"/>
<dbReference type="Gene3D" id="2.60.420.10">
    <property type="entry name" value="Maltose phosphorylase, domain 3"/>
    <property type="match status" value="1"/>
</dbReference>
<dbReference type="GO" id="GO:0016757">
    <property type="term" value="F:glycosyltransferase activity"/>
    <property type="evidence" value="ECO:0007669"/>
    <property type="project" value="UniProtKB-KW"/>
</dbReference>
<dbReference type="Pfam" id="PF17167">
    <property type="entry name" value="Glyco_hydro_94"/>
    <property type="match status" value="1"/>
</dbReference>
<organism evidence="5 6">
    <name type="scientific">Velocimicrobium porci</name>
    <dbReference type="NCBI Taxonomy" id="2606634"/>
    <lineage>
        <taxon>Bacteria</taxon>
        <taxon>Bacillati</taxon>
        <taxon>Bacillota</taxon>
        <taxon>Clostridia</taxon>
        <taxon>Lachnospirales</taxon>
        <taxon>Lachnospiraceae</taxon>
        <taxon>Velocimicrobium</taxon>
    </lineage>
</organism>
<dbReference type="Pfam" id="PF06165">
    <property type="entry name" value="GH94_b-supersand"/>
    <property type="match status" value="1"/>
</dbReference>